<dbReference type="SUPFAM" id="SSF88659">
    <property type="entry name" value="Sigma3 and sigma4 domains of RNA polymerase sigma factors"/>
    <property type="match status" value="1"/>
</dbReference>
<dbReference type="InterPro" id="IPR013325">
    <property type="entry name" value="RNA_pol_sigma_r2"/>
</dbReference>
<dbReference type="InterPro" id="IPR046531">
    <property type="entry name" value="DUF6596"/>
</dbReference>
<keyword evidence="9" id="KW-1185">Reference proteome</keyword>
<keyword evidence="4" id="KW-0804">Transcription</keyword>
<evidence type="ECO:0000313" key="8">
    <source>
        <dbReference type="EMBL" id="GIM81547.1"/>
    </source>
</evidence>
<dbReference type="Pfam" id="PF04542">
    <property type="entry name" value="Sigma70_r2"/>
    <property type="match status" value="1"/>
</dbReference>
<evidence type="ECO:0000259" key="7">
    <source>
        <dbReference type="Pfam" id="PF20239"/>
    </source>
</evidence>
<dbReference type="PANTHER" id="PTHR47756:SF2">
    <property type="entry name" value="BLL6612 PROTEIN"/>
    <property type="match status" value="1"/>
</dbReference>
<dbReference type="PANTHER" id="PTHR47756">
    <property type="entry name" value="BLL6612 PROTEIN-RELATED"/>
    <property type="match status" value="1"/>
</dbReference>
<feature type="domain" description="RNA polymerase sigma factor 70 region 4 type 2" evidence="6">
    <location>
        <begin position="96"/>
        <end position="148"/>
    </location>
</feature>
<evidence type="ECO:0000256" key="4">
    <source>
        <dbReference type="ARBA" id="ARBA00023163"/>
    </source>
</evidence>
<feature type="domain" description="RNA polymerase sigma-70 region 2" evidence="5">
    <location>
        <begin position="7"/>
        <end position="59"/>
    </location>
</feature>
<dbReference type="RefSeq" id="WP_213002119.1">
    <property type="nucleotide sequence ID" value="NZ_BAAATW010000001.1"/>
</dbReference>
<dbReference type="AlphaFoldDB" id="A0A919W0E9"/>
<dbReference type="SUPFAM" id="SSF88946">
    <property type="entry name" value="Sigma2 domain of RNA polymerase sigma factors"/>
    <property type="match status" value="1"/>
</dbReference>
<dbReference type="Pfam" id="PF08281">
    <property type="entry name" value="Sigma70_r4_2"/>
    <property type="match status" value="1"/>
</dbReference>
<keyword evidence="3" id="KW-0731">Sigma factor</keyword>
<dbReference type="Pfam" id="PF20239">
    <property type="entry name" value="DUF6596"/>
    <property type="match status" value="1"/>
</dbReference>
<dbReference type="Proteomes" id="UP000680865">
    <property type="component" value="Unassembled WGS sequence"/>
</dbReference>
<evidence type="ECO:0000256" key="3">
    <source>
        <dbReference type="ARBA" id="ARBA00023082"/>
    </source>
</evidence>
<evidence type="ECO:0000259" key="5">
    <source>
        <dbReference type="Pfam" id="PF04542"/>
    </source>
</evidence>
<proteinExistence type="inferred from homology"/>
<evidence type="ECO:0000313" key="9">
    <source>
        <dbReference type="Proteomes" id="UP000680865"/>
    </source>
</evidence>
<name>A0A919W0E9_9ACTN</name>
<accession>A0A919W0E9</accession>
<dbReference type="InterPro" id="IPR036388">
    <property type="entry name" value="WH-like_DNA-bd_sf"/>
</dbReference>
<dbReference type="InterPro" id="IPR013249">
    <property type="entry name" value="RNA_pol_sigma70_r4_t2"/>
</dbReference>
<dbReference type="GO" id="GO:0016987">
    <property type="term" value="F:sigma factor activity"/>
    <property type="evidence" value="ECO:0007669"/>
    <property type="project" value="UniProtKB-KW"/>
</dbReference>
<sequence length="388" mass="41950">MLAATVRVTRDLDLAEECVQEAYAAALDGWPGGGVPGSPVGWLTTTARRRAVDVVRRERVLRAKLPLLVVPEEAEVAVEPGVGDGADCVPDERLRLIFMCCHPALGQEAQLALTLRLVCGLSTGEVARALLVSEPTMAARLTRAKKKIATARIPYRVPEAADLAGRLRGVLGVIHLLFTAGHAAPSGASLMRADLLDQGVHLARVLNELMPGEGEVRGLLALLLVTDARRRTRVDSQGRLLRLDQQDRSQWDHAAIAEAHELLNEEPSRGRYVLQAAIAAQYAEAPTFAETDWARILALYDELLAAWPSPVVALNRTVALAEVAGVERALLAIAELETEGRLAGYQYLPAVKADLLRRAGRDAEAAVAYREALALTSNEAEREFLSSR</sequence>
<protein>
    <submittedName>
        <fullName evidence="8">RNA polymerase subunit sigma-24</fullName>
    </submittedName>
</protein>
<comment type="caution">
    <text evidence="8">The sequence shown here is derived from an EMBL/GenBank/DDBJ whole genome shotgun (WGS) entry which is preliminary data.</text>
</comment>
<dbReference type="InterPro" id="IPR013324">
    <property type="entry name" value="RNA_pol_sigma_r3/r4-like"/>
</dbReference>
<dbReference type="Gene3D" id="1.10.10.10">
    <property type="entry name" value="Winged helix-like DNA-binding domain superfamily/Winged helix DNA-binding domain"/>
    <property type="match status" value="1"/>
</dbReference>
<feature type="domain" description="DUF6596" evidence="7">
    <location>
        <begin position="166"/>
        <end position="265"/>
    </location>
</feature>
<dbReference type="InterPro" id="IPR007627">
    <property type="entry name" value="RNA_pol_sigma70_r2"/>
</dbReference>
<organism evidence="8 9">
    <name type="scientific">Winogradskya consettensis</name>
    <dbReference type="NCBI Taxonomy" id="113560"/>
    <lineage>
        <taxon>Bacteria</taxon>
        <taxon>Bacillati</taxon>
        <taxon>Actinomycetota</taxon>
        <taxon>Actinomycetes</taxon>
        <taxon>Micromonosporales</taxon>
        <taxon>Micromonosporaceae</taxon>
        <taxon>Winogradskya</taxon>
    </lineage>
</organism>
<comment type="similarity">
    <text evidence="1">Belongs to the sigma-70 factor family. ECF subfamily.</text>
</comment>
<evidence type="ECO:0000259" key="6">
    <source>
        <dbReference type="Pfam" id="PF08281"/>
    </source>
</evidence>
<gene>
    <name evidence="8" type="primary">rpoE_23</name>
    <name evidence="8" type="ORF">Aco04nite_77160</name>
</gene>
<dbReference type="GO" id="GO:0006352">
    <property type="term" value="P:DNA-templated transcription initiation"/>
    <property type="evidence" value="ECO:0007669"/>
    <property type="project" value="InterPro"/>
</dbReference>
<reference evidence="8" key="1">
    <citation type="submission" date="2021-03" db="EMBL/GenBank/DDBJ databases">
        <title>Whole genome shotgun sequence of Actinoplanes consettensis NBRC 14913.</title>
        <authorList>
            <person name="Komaki H."/>
            <person name="Tamura T."/>
        </authorList>
    </citation>
    <scope>NUCLEOTIDE SEQUENCE</scope>
    <source>
        <strain evidence="8">NBRC 14913</strain>
    </source>
</reference>
<keyword evidence="2" id="KW-0805">Transcription regulation</keyword>
<evidence type="ECO:0000256" key="2">
    <source>
        <dbReference type="ARBA" id="ARBA00023015"/>
    </source>
</evidence>
<dbReference type="EMBL" id="BOQP01000047">
    <property type="protein sequence ID" value="GIM81547.1"/>
    <property type="molecule type" value="Genomic_DNA"/>
</dbReference>
<dbReference type="Gene3D" id="1.10.1740.10">
    <property type="match status" value="1"/>
</dbReference>
<dbReference type="GO" id="GO:0003677">
    <property type="term" value="F:DNA binding"/>
    <property type="evidence" value="ECO:0007669"/>
    <property type="project" value="InterPro"/>
</dbReference>
<evidence type="ECO:0000256" key="1">
    <source>
        <dbReference type="ARBA" id="ARBA00010641"/>
    </source>
</evidence>